<dbReference type="AlphaFoldDB" id="A0A1E3S8L7"/>
<dbReference type="STRING" id="28445.BHQ20_21605"/>
<evidence type="ECO:0000313" key="1">
    <source>
        <dbReference type="EMBL" id="ORB03506.1"/>
    </source>
</evidence>
<gene>
    <name evidence="1" type="ORF">BST27_15260</name>
</gene>
<proteinExistence type="predicted"/>
<sequence length="84" mass="9368">MSLLGGPNSQQRAGRGRSILVDHHNDGREILVVTGWQRRTTSGAAIDDDPEIVELWHEFGIPVTTVFDCGALLQPNAERYRTRI</sequence>
<comment type="caution">
    <text evidence="1">The sequence shown here is derived from an EMBL/GenBank/DDBJ whole genome shotgun (WGS) entry which is preliminary data.</text>
</comment>
<keyword evidence="2" id="KW-1185">Reference proteome</keyword>
<organism evidence="1 2">
    <name type="scientific">Mycobacterium intermedium</name>
    <dbReference type="NCBI Taxonomy" id="28445"/>
    <lineage>
        <taxon>Bacteria</taxon>
        <taxon>Bacillati</taxon>
        <taxon>Actinomycetota</taxon>
        <taxon>Actinomycetes</taxon>
        <taxon>Mycobacteriales</taxon>
        <taxon>Mycobacteriaceae</taxon>
        <taxon>Mycobacterium</taxon>
        <taxon>Mycobacterium simiae complex</taxon>
    </lineage>
</organism>
<dbReference type="EMBL" id="MVHT01000039">
    <property type="protein sequence ID" value="ORB03506.1"/>
    <property type="molecule type" value="Genomic_DNA"/>
</dbReference>
<evidence type="ECO:0000313" key="2">
    <source>
        <dbReference type="Proteomes" id="UP000192739"/>
    </source>
</evidence>
<accession>A0A1E3S8L7</accession>
<dbReference type="RefSeq" id="WP_069421206.1">
    <property type="nucleotide sequence ID" value="NZ_CBCRZH010000038.1"/>
</dbReference>
<name>A0A1E3S8L7_MYCIE</name>
<dbReference type="Proteomes" id="UP000192739">
    <property type="component" value="Unassembled WGS sequence"/>
</dbReference>
<reference evidence="1 2" key="1">
    <citation type="submission" date="2017-02" db="EMBL/GenBank/DDBJ databases">
        <title>The new phylogeny of genus Mycobacterium.</title>
        <authorList>
            <person name="Tortoli E."/>
            <person name="Trovato A."/>
            <person name="Cirillo D.M."/>
        </authorList>
    </citation>
    <scope>NUCLEOTIDE SEQUENCE [LARGE SCALE GENOMIC DNA]</scope>
    <source>
        <strain evidence="1 2">DSM 44049</strain>
    </source>
</reference>
<protein>
    <submittedName>
        <fullName evidence="1">Uncharacterized protein</fullName>
    </submittedName>
</protein>